<gene>
    <name evidence="5" type="ORF">EBB79_23540</name>
</gene>
<dbReference type="Gene3D" id="3.40.50.880">
    <property type="match status" value="1"/>
</dbReference>
<evidence type="ECO:0000313" key="6">
    <source>
        <dbReference type="Proteomes" id="UP000283063"/>
    </source>
</evidence>
<proteinExistence type="predicted"/>
<dbReference type="SUPFAM" id="SSF52317">
    <property type="entry name" value="Class I glutamine amidotransferase-like"/>
    <property type="match status" value="1"/>
</dbReference>
<dbReference type="Gene3D" id="1.10.10.60">
    <property type="entry name" value="Homeodomain-like"/>
    <property type="match status" value="1"/>
</dbReference>
<accession>A0A3T0NAB6</accession>
<dbReference type="KEGG" id="sedi:EBB79_23540"/>
<evidence type="ECO:0000259" key="4">
    <source>
        <dbReference type="PROSITE" id="PS01124"/>
    </source>
</evidence>
<protein>
    <submittedName>
        <fullName evidence="5">Helix-turn-helix domain-containing protein</fullName>
    </submittedName>
</protein>
<name>A0A3T0NAB6_9RHOB</name>
<keyword evidence="3" id="KW-0804">Transcription</keyword>
<dbReference type="GO" id="GO:0003700">
    <property type="term" value="F:DNA-binding transcription factor activity"/>
    <property type="evidence" value="ECO:0007669"/>
    <property type="project" value="InterPro"/>
</dbReference>
<reference evidence="5 6" key="1">
    <citation type="submission" date="2018-10" db="EMBL/GenBank/DDBJ databases">
        <title>Parasedimentitalea marina sp. nov., a psychrophilic bacterium isolated from deep seawater of the New Britain Trench.</title>
        <authorList>
            <person name="Cao J."/>
        </authorList>
    </citation>
    <scope>NUCLEOTIDE SEQUENCE [LARGE SCALE GENOMIC DNA]</scope>
    <source>
        <strain evidence="5 6">W43</strain>
        <plasmid evidence="5 6">pW43B</plasmid>
    </source>
</reference>
<organism evidence="5 6">
    <name type="scientific">Parasedimentitalea marina</name>
    <dbReference type="NCBI Taxonomy" id="2483033"/>
    <lineage>
        <taxon>Bacteria</taxon>
        <taxon>Pseudomonadati</taxon>
        <taxon>Pseudomonadota</taxon>
        <taxon>Alphaproteobacteria</taxon>
        <taxon>Rhodobacterales</taxon>
        <taxon>Paracoccaceae</taxon>
        <taxon>Parasedimentitalea</taxon>
    </lineage>
</organism>
<sequence>MQDAFSDLEISSIVTTLMAANRVVGKSTFNWKFISDNPGLIEGHCGTIVRAEPAVFDHQLMDFLIVVGGGKVDPNGWMQRVRAMQRAGRPVAILSDAATAYIKIARPSDHPVTTHWRDVGVLKETGFFHTLSTRCSENSGGVITSAGTGYSLELAVSLIADSLGRNELAELGSRLMIQTVRSGSVEQPIGVSCLANMFDPQIERAISIMEEHICDPLATTEIADRIGISIRHFERLFNTHLSITPGRYYRQIRVKKAHALIIETKLQLLSIALATGYSSVSSLSGAFLRNLASPRQGALQ</sequence>
<evidence type="ECO:0000256" key="3">
    <source>
        <dbReference type="ARBA" id="ARBA00023163"/>
    </source>
</evidence>
<dbReference type="GO" id="GO:0043565">
    <property type="term" value="F:sequence-specific DNA binding"/>
    <property type="evidence" value="ECO:0007669"/>
    <property type="project" value="InterPro"/>
</dbReference>
<keyword evidence="6" id="KW-1185">Reference proteome</keyword>
<dbReference type="Proteomes" id="UP000283063">
    <property type="component" value="Plasmid pW43B"/>
</dbReference>
<dbReference type="InterPro" id="IPR018062">
    <property type="entry name" value="HTH_AraC-typ_CS"/>
</dbReference>
<dbReference type="PROSITE" id="PS01124">
    <property type="entry name" value="HTH_ARAC_FAMILY_2"/>
    <property type="match status" value="1"/>
</dbReference>
<feature type="domain" description="HTH araC/xylS-type" evidence="4">
    <location>
        <begin position="203"/>
        <end position="300"/>
    </location>
</feature>
<dbReference type="PANTHER" id="PTHR43280">
    <property type="entry name" value="ARAC-FAMILY TRANSCRIPTIONAL REGULATOR"/>
    <property type="match status" value="1"/>
</dbReference>
<dbReference type="InterPro" id="IPR018060">
    <property type="entry name" value="HTH_AraC"/>
</dbReference>
<dbReference type="SUPFAM" id="SSF46689">
    <property type="entry name" value="Homeodomain-like"/>
    <property type="match status" value="1"/>
</dbReference>
<evidence type="ECO:0000256" key="2">
    <source>
        <dbReference type="ARBA" id="ARBA00023125"/>
    </source>
</evidence>
<dbReference type="InterPro" id="IPR009057">
    <property type="entry name" value="Homeodomain-like_sf"/>
</dbReference>
<dbReference type="PROSITE" id="PS00041">
    <property type="entry name" value="HTH_ARAC_FAMILY_1"/>
    <property type="match status" value="1"/>
</dbReference>
<dbReference type="OrthoDB" id="9793400at2"/>
<dbReference type="AlphaFoldDB" id="A0A3T0NAB6"/>
<dbReference type="EMBL" id="CP033221">
    <property type="protein sequence ID" value="AZV80902.1"/>
    <property type="molecule type" value="Genomic_DNA"/>
</dbReference>
<evidence type="ECO:0000256" key="1">
    <source>
        <dbReference type="ARBA" id="ARBA00023015"/>
    </source>
</evidence>
<dbReference type="RefSeq" id="WP_127751399.1">
    <property type="nucleotide sequence ID" value="NZ_CP033221.1"/>
</dbReference>
<evidence type="ECO:0000313" key="5">
    <source>
        <dbReference type="EMBL" id="AZV80902.1"/>
    </source>
</evidence>
<geneLocation type="plasmid" evidence="5 6">
    <name>pW43B</name>
</geneLocation>
<dbReference type="PANTHER" id="PTHR43280:SF2">
    <property type="entry name" value="HTH-TYPE TRANSCRIPTIONAL REGULATOR EXSA"/>
    <property type="match status" value="1"/>
</dbReference>
<dbReference type="SMART" id="SM00342">
    <property type="entry name" value="HTH_ARAC"/>
    <property type="match status" value="1"/>
</dbReference>
<keyword evidence="1" id="KW-0805">Transcription regulation</keyword>
<dbReference type="Pfam" id="PF12833">
    <property type="entry name" value="HTH_18"/>
    <property type="match status" value="1"/>
</dbReference>
<dbReference type="InterPro" id="IPR029062">
    <property type="entry name" value="Class_I_gatase-like"/>
</dbReference>
<keyword evidence="2" id="KW-0238">DNA-binding</keyword>
<keyword evidence="5" id="KW-0614">Plasmid</keyword>